<protein>
    <submittedName>
        <fullName evidence="1">Ribosomal RNA small subunit methyltransferase H</fullName>
    </submittedName>
</protein>
<gene>
    <name evidence="1" type="ORF">STAS_08467</name>
</gene>
<sequence length="404" mass="42333">MCTSVYTNSRQSTKSGLLYTPILNNQLNQDQKSNQEQFNNKATSIHIVKESERERTKHYLCLPGSSLGGPFSCYITALLLEVHLEIHNNAFALQIPNLNAGLSRSTQPIPVRAEAEGVDNRASIQRVELLPLGQIPEQNHTIFPTTGAQRAVGGDSRRVDVARVASQSRPELTIAQVPDLNGPVPGAGHDGRLKGVGREPHAGDPVGVSVLILDGVLALAKGVPELDGLVAGGGHDLAVVNREGDGEDVLGVADEATGGDAGLEVPEAELSVPGSGEGKLAVGGEDDVLDEVGVAVHAAAGDAEVAVFLGEGPEDDGFVAGGGDDHVGVVDGGGDGGDPIGVGAHGAAEDELFLRHWWIWEWRRLRVCLGRVAEDAASEEALNGVDENIYKGIGDLLGFWRPIT</sequence>
<keyword evidence="1" id="KW-0489">Methyltransferase</keyword>
<dbReference type="OrthoDB" id="1709512at2759"/>
<proteinExistence type="predicted"/>
<keyword evidence="1" id="KW-0808">Transferase</keyword>
<accession>A0A5A7PHP4</accession>
<keyword evidence="2" id="KW-1185">Reference proteome</keyword>
<comment type="caution">
    <text evidence="1">The sequence shown here is derived from an EMBL/GenBank/DDBJ whole genome shotgun (WGS) entry which is preliminary data.</text>
</comment>
<evidence type="ECO:0000313" key="2">
    <source>
        <dbReference type="Proteomes" id="UP000325081"/>
    </source>
</evidence>
<dbReference type="EMBL" id="BKCP01004605">
    <property type="protein sequence ID" value="GER32403.1"/>
    <property type="molecule type" value="Genomic_DNA"/>
</dbReference>
<dbReference type="GO" id="GO:0032259">
    <property type="term" value="P:methylation"/>
    <property type="evidence" value="ECO:0007669"/>
    <property type="project" value="UniProtKB-KW"/>
</dbReference>
<reference evidence="2" key="1">
    <citation type="journal article" date="2019" name="Curr. Biol.">
        <title>Genome Sequence of Striga asiatica Provides Insight into the Evolution of Plant Parasitism.</title>
        <authorList>
            <person name="Yoshida S."/>
            <person name="Kim S."/>
            <person name="Wafula E.K."/>
            <person name="Tanskanen J."/>
            <person name="Kim Y.M."/>
            <person name="Honaas L."/>
            <person name="Yang Z."/>
            <person name="Spallek T."/>
            <person name="Conn C.E."/>
            <person name="Ichihashi Y."/>
            <person name="Cheong K."/>
            <person name="Cui S."/>
            <person name="Der J.P."/>
            <person name="Gundlach H."/>
            <person name="Jiao Y."/>
            <person name="Hori C."/>
            <person name="Ishida J.K."/>
            <person name="Kasahara H."/>
            <person name="Kiba T."/>
            <person name="Kim M.S."/>
            <person name="Koo N."/>
            <person name="Laohavisit A."/>
            <person name="Lee Y.H."/>
            <person name="Lumba S."/>
            <person name="McCourt P."/>
            <person name="Mortimer J.C."/>
            <person name="Mutuku J.M."/>
            <person name="Nomura T."/>
            <person name="Sasaki-Sekimoto Y."/>
            <person name="Seto Y."/>
            <person name="Wang Y."/>
            <person name="Wakatake T."/>
            <person name="Sakakibara H."/>
            <person name="Demura T."/>
            <person name="Yamaguchi S."/>
            <person name="Yoneyama K."/>
            <person name="Manabe R.I."/>
            <person name="Nelson D.C."/>
            <person name="Schulman A.H."/>
            <person name="Timko M.P."/>
            <person name="dePamphilis C.W."/>
            <person name="Choi D."/>
            <person name="Shirasu K."/>
        </authorList>
    </citation>
    <scope>NUCLEOTIDE SEQUENCE [LARGE SCALE GENOMIC DNA]</scope>
    <source>
        <strain evidence="2">cv. UVA1</strain>
    </source>
</reference>
<dbReference type="Proteomes" id="UP000325081">
    <property type="component" value="Unassembled WGS sequence"/>
</dbReference>
<dbReference type="GO" id="GO:0008168">
    <property type="term" value="F:methyltransferase activity"/>
    <property type="evidence" value="ECO:0007669"/>
    <property type="project" value="UniProtKB-KW"/>
</dbReference>
<evidence type="ECO:0000313" key="1">
    <source>
        <dbReference type="EMBL" id="GER32403.1"/>
    </source>
</evidence>
<organism evidence="1 2">
    <name type="scientific">Striga asiatica</name>
    <name type="common">Asiatic witchweed</name>
    <name type="synonym">Buchnera asiatica</name>
    <dbReference type="NCBI Taxonomy" id="4170"/>
    <lineage>
        <taxon>Eukaryota</taxon>
        <taxon>Viridiplantae</taxon>
        <taxon>Streptophyta</taxon>
        <taxon>Embryophyta</taxon>
        <taxon>Tracheophyta</taxon>
        <taxon>Spermatophyta</taxon>
        <taxon>Magnoliopsida</taxon>
        <taxon>eudicotyledons</taxon>
        <taxon>Gunneridae</taxon>
        <taxon>Pentapetalae</taxon>
        <taxon>asterids</taxon>
        <taxon>lamiids</taxon>
        <taxon>Lamiales</taxon>
        <taxon>Orobanchaceae</taxon>
        <taxon>Buchnereae</taxon>
        <taxon>Striga</taxon>
    </lineage>
</organism>
<name>A0A5A7PHP4_STRAF</name>
<dbReference type="AlphaFoldDB" id="A0A5A7PHP4"/>